<dbReference type="Proteomes" id="UP000265520">
    <property type="component" value="Unassembled WGS sequence"/>
</dbReference>
<evidence type="ECO:0000313" key="4">
    <source>
        <dbReference type="Proteomes" id="UP000265520"/>
    </source>
</evidence>
<dbReference type="Pfam" id="PF03732">
    <property type="entry name" value="Retrotrans_gag"/>
    <property type="match status" value="1"/>
</dbReference>
<evidence type="ECO:0000313" key="3">
    <source>
        <dbReference type="EMBL" id="MCH92837.1"/>
    </source>
</evidence>
<accession>A0A392MZ62</accession>
<feature type="non-terminal residue" evidence="3">
    <location>
        <position position="331"/>
    </location>
</feature>
<name>A0A392MZ62_9FABA</name>
<protein>
    <recommendedName>
        <fullName evidence="2">Retrotransposon gag domain-containing protein</fullName>
    </recommendedName>
</protein>
<proteinExistence type="predicted"/>
<organism evidence="3 4">
    <name type="scientific">Trifolium medium</name>
    <dbReference type="NCBI Taxonomy" id="97028"/>
    <lineage>
        <taxon>Eukaryota</taxon>
        <taxon>Viridiplantae</taxon>
        <taxon>Streptophyta</taxon>
        <taxon>Embryophyta</taxon>
        <taxon>Tracheophyta</taxon>
        <taxon>Spermatophyta</taxon>
        <taxon>Magnoliopsida</taxon>
        <taxon>eudicotyledons</taxon>
        <taxon>Gunneridae</taxon>
        <taxon>Pentapetalae</taxon>
        <taxon>rosids</taxon>
        <taxon>fabids</taxon>
        <taxon>Fabales</taxon>
        <taxon>Fabaceae</taxon>
        <taxon>Papilionoideae</taxon>
        <taxon>50 kb inversion clade</taxon>
        <taxon>NPAAA clade</taxon>
        <taxon>Hologalegina</taxon>
        <taxon>IRL clade</taxon>
        <taxon>Trifolieae</taxon>
        <taxon>Trifolium</taxon>
    </lineage>
</organism>
<evidence type="ECO:0000256" key="1">
    <source>
        <dbReference type="SAM" id="MobiDB-lite"/>
    </source>
</evidence>
<evidence type="ECO:0000259" key="2">
    <source>
        <dbReference type="Pfam" id="PF03732"/>
    </source>
</evidence>
<dbReference type="InterPro" id="IPR005162">
    <property type="entry name" value="Retrotrans_gag_dom"/>
</dbReference>
<reference evidence="3 4" key="1">
    <citation type="journal article" date="2018" name="Front. Plant Sci.">
        <title>Red Clover (Trifolium pratense) and Zigzag Clover (T. medium) - A Picture of Genomic Similarities and Differences.</title>
        <authorList>
            <person name="Dluhosova J."/>
            <person name="Istvanek J."/>
            <person name="Nedelnik J."/>
            <person name="Repkova J."/>
        </authorList>
    </citation>
    <scope>NUCLEOTIDE SEQUENCE [LARGE SCALE GENOMIC DNA]</scope>
    <source>
        <strain evidence="4">cv. 10/8</strain>
        <tissue evidence="3">Leaf</tissue>
    </source>
</reference>
<feature type="compositionally biased region" description="Polar residues" evidence="1">
    <location>
        <begin position="14"/>
        <end position="27"/>
    </location>
</feature>
<comment type="caution">
    <text evidence="3">The sequence shown here is derived from an EMBL/GenBank/DDBJ whole genome shotgun (WGS) entry which is preliminary data.</text>
</comment>
<feature type="region of interest" description="Disordered" evidence="1">
    <location>
        <begin position="1"/>
        <end position="27"/>
    </location>
</feature>
<feature type="domain" description="Retrotransposon gag" evidence="2">
    <location>
        <begin position="160"/>
        <end position="251"/>
    </location>
</feature>
<keyword evidence="4" id="KW-1185">Reference proteome</keyword>
<dbReference type="PANTHER" id="PTHR33223">
    <property type="entry name" value="CCHC-TYPE DOMAIN-CONTAINING PROTEIN"/>
    <property type="match status" value="1"/>
</dbReference>
<dbReference type="PANTHER" id="PTHR33223:SF10">
    <property type="entry name" value="AMINOTRANSFERASE-LIKE PLANT MOBILE DOMAIN-CONTAINING PROTEIN"/>
    <property type="match status" value="1"/>
</dbReference>
<dbReference type="AlphaFoldDB" id="A0A392MZ62"/>
<sequence>MGRIADFFGAPAPRQNQPIRQTSVPNNSVVQDNPQQALGANETPDQNVVEQNPTIVLVNRNQNVDDVVRNVQQQNFAGHNNLAHMVETILAQNGLNMSLHRPNFVSALSEYVLQTELPRNGKIPKLTKFAGDTNESTVEHITRFLVECGDLANNENLRMKYFPNSLTKNAFTWFTTLPPHYIHNWAQLERLFHEQFYMGQTKISLKELASVRRKAPESIDDYLNRFRLLKARCFTQIPEHELVEMAVGGLDYSIRKKLDTQYLRDMSQLADRVRQVERLKAEKARTTKFQKKEKIAYIETYDSDNDYDIDCSDVQGNEIDVAELKPGPPYT</sequence>
<dbReference type="EMBL" id="LXQA010023588">
    <property type="protein sequence ID" value="MCH92837.1"/>
    <property type="molecule type" value="Genomic_DNA"/>
</dbReference>